<evidence type="ECO:0000313" key="2">
    <source>
        <dbReference type="EMBL" id="EOR94978.1"/>
    </source>
</evidence>
<evidence type="ECO:0000259" key="1">
    <source>
        <dbReference type="Pfam" id="PF00535"/>
    </source>
</evidence>
<keyword evidence="3" id="KW-1185">Reference proteome</keyword>
<dbReference type="GO" id="GO:0016740">
    <property type="term" value="F:transferase activity"/>
    <property type="evidence" value="ECO:0007669"/>
    <property type="project" value="UniProtKB-KW"/>
</dbReference>
<dbReference type="eggNOG" id="COG1216">
    <property type="taxonomic scope" value="Bacteria"/>
</dbReference>
<dbReference type="InterPro" id="IPR029044">
    <property type="entry name" value="Nucleotide-diphossugar_trans"/>
</dbReference>
<reference evidence="2 3" key="1">
    <citation type="journal article" date="2013" name="Genome Announc.">
        <title>Draft Genome Sequence of Arcticibacter svalbardensis Strain MN12-7T, a Member of the Family Sphingobacteriaceae Isolated from an Arctic Soil Sample.</title>
        <authorList>
            <person name="Shivaji S."/>
            <person name="Ara S."/>
            <person name="Prasad S."/>
            <person name="Manasa B.P."/>
            <person name="Begum Z."/>
            <person name="Singh A."/>
            <person name="Kumar Pinnaka A."/>
        </authorList>
    </citation>
    <scope>NUCLEOTIDE SEQUENCE [LARGE SCALE GENOMIC DNA]</scope>
    <source>
        <strain evidence="2 3">MN12-7</strain>
    </source>
</reference>
<organism evidence="2 3">
    <name type="scientific">Arcticibacter svalbardensis MN12-7</name>
    <dbReference type="NCBI Taxonomy" id="1150600"/>
    <lineage>
        <taxon>Bacteria</taxon>
        <taxon>Pseudomonadati</taxon>
        <taxon>Bacteroidota</taxon>
        <taxon>Sphingobacteriia</taxon>
        <taxon>Sphingobacteriales</taxon>
        <taxon>Sphingobacteriaceae</taxon>
        <taxon>Arcticibacter</taxon>
    </lineage>
</organism>
<keyword evidence="2" id="KW-0808">Transferase</keyword>
<dbReference type="PATRIC" id="fig|1150600.3.peg.1823"/>
<dbReference type="OrthoDB" id="9771846at2"/>
<dbReference type="PANTHER" id="PTHR43179:SF7">
    <property type="entry name" value="RHAMNOSYLTRANSFERASE WBBL"/>
    <property type="match status" value="1"/>
</dbReference>
<dbReference type="PANTHER" id="PTHR43179">
    <property type="entry name" value="RHAMNOSYLTRANSFERASE WBBL"/>
    <property type="match status" value="1"/>
</dbReference>
<dbReference type="AlphaFoldDB" id="R9GTF6"/>
<dbReference type="EMBL" id="AQPN01000070">
    <property type="protein sequence ID" value="EOR94978.1"/>
    <property type="molecule type" value="Genomic_DNA"/>
</dbReference>
<comment type="caution">
    <text evidence="2">The sequence shown here is derived from an EMBL/GenBank/DDBJ whole genome shotgun (WGS) entry which is preliminary data.</text>
</comment>
<evidence type="ECO:0000313" key="3">
    <source>
        <dbReference type="Proteomes" id="UP000014174"/>
    </source>
</evidence>
<protein>
    <submittedName>
        <fullName evidence="2">Glycosyl transferase, family 2</fullName>
    </submittedName>
</protein>
<dbReference type="STRING" id="1150600.ADIARSV_1849"/>
<sequence length="321" mass="37192">MKIDHMESKSTTNVFVIIVTYNGTKWVEKCFDSLKNSLLPLQIIVVDNQSTDNTVALICSDYPDVKVIQSQVNLGFGKANNIGIREALIQGADYVFLLNQDAWILPDTVAILVAAHKKQQEYFVLSPVHLDGTGEKLDLGFSTYISPYNCESMISDLILRKEPSEDIYTITFVNAAFWLISRHGIEQAGVFDPIFPHYGEDDDYMHRVIYHGGKTGVCPNSYGCHDRIQELANVKKMPYEKRYKRQIVGCLITLMNINRSFYHCFMVFLRSRMEFFFSAFFKLKIKESYLEMKVFVHILFMIGKIKRHRLKNRQKESWLNH</sequence>
<dbReference type="InterPro" id="IPR001173">
    <property type="entry name" value="Glyco_trans_2-like"/>
</dbReference>
<accession>R9GTF6</accession>
<dbReference type="Proteomes" id="UP000014174">
    <property type="component" value="Unassembled WGS sequence"/>
</dbReference>
<dbReference type="Gene3D" id="3.90.550.10">
    <property type="entry name" value="Spore Coat Polysaccharide Biosynthesis Protein SpsA, Chain A"/>
    <property type="match status" value="1"/>
</dbReference>
<name>R9GTF6_9SPHI</name>
<dbReference type="SUPFAM" id="SSF53448">
    <property type="entry name" value="Nucleotide-diphospho-sugar transferases"/>
    <property type="match status" value="1"/>
</dbReference>
<gene>
    <name evidence="2" type="ORF">ADIARSV_1849</name>
</gene>
<feature type="domain" description="Glycosyltransferase 2-like" evidence="1">
    <location>
        <begin position="16"/>
        <end position="136"/>
    </location>
</feature>
<dbReference type="Pfam" id="PF00535">
    <property type="entry name" value="Glycos_transf_2"/>
    <property type="match status" value="1"/>
</dbReference>
<dbReference type="RefSeq" id="WP_016195085.1">
    <property type="nucleotide sequence ID" value="NZ_AQPN01000070.1"/>
</dbReference>
<proteinExistence type="predicted"/>